<organism evidence="1 2">
    <name type="scientific">Liparis tanakae</name>
    <name type="common">Tanaka's snailfish</name>
    <dbReference type="NCBI Taxonomy" id="230148"/>
    <lineage>
        <taxon>Eukaryota</taxon>
        <taxon>Metazoa</taxon>
        <taxon>Chordata</taxon>
        <taxon>Craniata</taxon>
        <taxon>Vertebrata</taxon>
        <taxon>Euteleostomi</taxon>
        <taxon>Actinopterygii</taxon>
        <taxon>Neopterygii</taxon>
        <taxon>Teleostei</taxon>
        <taxon>Neoteleostei</taxon>
        <taxon>Acanthomorphata</taxon>
        <taxon>Eupercaria</taxon>
        <taxon>Perciformes</taxon>
        <taxon>Cottioidei</taxon>
        <taxon>Cottales</taxon>
        <taxon>Liparidae</taxon>
        <taxon>Liparis</taxon>
    </lineage>
</organism>
<name>A0A4Z2IWD7_9TELE</name>
<sequence>MPLQTPIPACELFTSLTDSSDMFGLLDMSEGAICQINKSQADSGMFGREGSDRRQTGPHPTGALAHIHVIPSSEAPMIPCSENCSVGKIFRDSDEAVASLEEEEEEKTSLPLRPSVGGSCLVTAWLLLSVR</sequence>
<protein>
    <submittedName>
        <fullName evidence="1">Uncharacterized protein</fullName>
    </submittedName>
</protein>
<evidence type="ECO:0000313" key="1">
    <source>
        <dbReference type="EMBL" id="TNN81582.1"/>
    </source>
</evidence>
<accession>A0A4Z2IWD7</accession>
<reference evidence="1 2" key="1">
    <citation type="submission" date="2019-03" db="EMBL/GenBank/DDBJ databases">
        <title>First draft genome of Liparis tanakae, snailfish: a comprehensive survey of snailfish specific genes.</title>
        <authorList>
            <person name="Kim W."/>
            <person name="Song I."/>
            <person name="Jeong J.-H."/>
            <person name="Kim D."/>
            <person name="Kim S."/>
            <person name="Ryu S."/>
            <person name="Song J.Y."/>
            <person name="Lee S.K."/>
        </authorList>
    </citation>
    <scope>NUCLEOTIDE SEQUENCE [LARGE SCALE GENOMIC DNA]</scope>
    <source>
        <tissue evidence="1">Muscle</tissue>
    </source>
</reference>
<gene>
    <name evidence="1" type="ORF">EYF80_008028</name>
</gene>
<dbReference type="EMBL" id="SRLO01000045">
    <property type="protein sequence ID" value="TNN81582.1"/>
    <property type="molecule type" value="Genomic_DNA"/>
</dbReference>
<comment type="caution">
    <text evidence="1">The sequence shown here is derived from an EMBL/GenBank/DDBJ whole genome shotgun (WGS) entry which is preliminary data.</text>
</comment>
<evidence type="ECO:0000313" key="2">
    <source>
        <dbReference type="Proteomes" id="UP000314294"/>
    </source>
</evidence>
<dbReference type="AlphaFoldDB" id="A0A4Z2IWD7"/>
<dbReference type="Proteomes" id="UP000314294">
    <property type="component" value="Unassembled WGS sequence"/>
</dbReference>
<proteinExistence type="predicted"/>
<keyword evidence="2" id="KW-1185">Reference proteome</keyword>